<evidence type="ECO:0000256" key="2">
    <source>
        <dbReference type="ARBA" id="ARBA00023015"/>
    </source>
</evidence>
<evidence type="ECO:0000256" key="6">
    <source>
        <dbReference type="SAM" id="MobiDB-lite"/>
    </source>
</evidence>
<dbReference type="Proteomes" id="UP000190797">
    <property type="component" value="Chromosome"/>
</dbReference>
<proteinExistence type="inferred from homology"/>
<feature type="compositionally biased region" description="Pro residues" evidence="6">
    <location>
        <begin position="275"/>
        <end position="285"/>
    </location>
</feature>
<dbReference type="SUPFAM" id="SSF52540">
    <property type="entry name" value="P-loop containing nucleoside triphosphate hydrolases"/>
    <property type="match status" value="1"/>
</dbReference>
<feature type="region of interest" description="Disordered" evidence="6">
    <location>
        <begin position="260"/>
        <end position="330"/>
    </location>
</feature>
<dbReference type="InterPro" id="IPR051677">
    <property type="entry name" value="AfsR-DnrI-RedD_regulator"/>
</dbReference>
<dbReference type="PROSITE" id="PS51755">
    <property type="entry name" value="OMPR_PHOB"/>
    <property type="match status" value="1"/>
</dbReference>
<dbReference type="GO" id="GO:0003677">
    <property type="term" value="F:DNA binding"/>
    <property type="evidence" value="ECO:0007669"/>
    <property type="project" value="UniProtKB-UniRule"/>
</dbReference>
<dbReference type="STRING" id="1909395.BKM31_09430"/>
<organism evidence="8 9">
    <name type="scientific">[Actinomadura] parvosata subsp. kistnae</name>
    <dbReference type="NCBI Taxonomy" id="1909395"/>
    <lineage>
        <taxon>Bacteria</taxon>
        <taxon>Bacillati</taxon>
        <taxon>Actinomycetota</taxon>
        <taxon>Actinomycetes</taxon>
        <taxon>Streptosporangiales</taxon>
        <taxon>Streptosporangiaceae</taxon>
        <taxon>Nonomuraea</taxon>
    </lineage>
</organism>
<protein>
    <recommendedName>
        <fullName evidence="7">OmpR/PhoB-type domain-containing protein</fullName>
    </recommendedName>
</protein>
<dbReference type="PRINTS" id="PR00364">
    <property type="entry name" value="DISEASERSIST"/>
</dbReference>
<dbReference type="InterPro" id="IPR011990">
    <property type="entry name" value="TPR-like_helical_dom_sf"/>
</dbReference>
<evidence type="ECO:0000256" key="3">
    <source>
        <dbReference type="ARBA" id="ARBA00023125"/>
    </source>
</evidence>
<dbReference type="PANTHER" id="PTHR35807">
    <property type="entry name" value="TRANSCRIPTIONAL REGULATOR REDD-RELATED"/>
    <property type="match status" value="1"/>
</dbReference>
<dbReference type="KEGG" id="noa:BKM31_09430"/>
<feature type="DNA-binding region" description="OmpR/PhoB-type" evidence="5">
    <location>
        <begin position="1"/>
        <end position="102"/>
    </location>
</feature>
<keyword evidence="4" id="KW-0804">Transcription</keyword>
<dbReference type="Pfam" id="PF13191">
    <property type="entry name" value="AAA_16"/>
    <property type="match status" value="1"/>
</dbReference>
<dbReference type="InterPro" id="IPR001867">
    <property type="entry name" value="OmpR/PhoB-type_DNA-bd"/>
</dbReference>
<dbReference type="InterPro" id="IPR036388">
    <property type="entry name" value="WH-like_DNA-bd_sf"/>
</dbReference>
<keyword evidence="9" id="KW-1185">Reference proteome</keyword>
<dbReference type="Gene3D" id="1.25.40.10">
    <property type="entry name" value="Tetratricopeptide repeat domain"/>
    <property type="match status" value="1"/>
</dbReference>
<feature type="compositionally biased region" description="Low complexity" evidence="6">
    <location>
        <begin position="303"/>
        <end position="315"/>
    </location>
</feature>
<dbReference type="InterPro" id="IPR005158">
    <property type="entry name" value="BTAD"/>
</dbReference>
<dbReference type="Gene3D" id="1.10.10.10">
    <property type="entry name" value="Winged helix-like DNA-binding domain superfamily/Winged helix DNA-binding domain"/>
    <property type="match status" value="1"/>
</dbReference>
<keyword evidence="3 5" id="KW-0238">DNA-binding</keyword>
<dbReference type="CDD" id="cd15831">
    <property type="entry name" value="BTAD"/>
    <property type="match status" value="1"/>
</dbReference>
<comment type="similarity">
    <text evidence="1">Belongs to the AfsR/DnrI/RedD regulatory family.</text>
</comment>
<keyword evidence="2" id="KW-0805">Transcription regulation</keyword>
<dbReference type="SUPFAM" id="SSF48452">
    <property type="entry name" value="TPR-like"/>
    <property type="match status" value="1"/>
</dbReference>
<reference evidence="9" key="1">
    <citation type="journal article" date="2017" name="Med. Chem. Commun.">
        <title>Nonomuraea sp. ATCC 55076 harbours the largest actinomycete chromosome to date and the kistamicin biosynthetic gene cluster.</title>
        <authorList>
            <person name="Nazari B."/>
            <person name="Forneris C.C."/>
            <person name="Gibson M.I."/>
            <person name="Moon K."/>
            <person name="Schramma K.R."/>
            <person name="Seyedsayamdost M.R."/>
        </authorList>
    </citation>
    <scope>NUCLEOTIDE SEQUENCE [LARGE SCALE GENOMIC DNA]</scope>
    <source>
        <strain evidence="9">ATCC 55076</strain>
    </source>
</reference>
<name>A0A1U9ZUM5_9ACTN</name>
<evidence type="ECO:0000259" key="7">
    <source>
        <dbReference type="PROSITE" id="PS51755"/>
    </source>
</evidence>
<evidence type="ECO:0000256" key="5">
    <source>
        <dbReference type="PROSITE-ProRule" id="PRU01091"/>
    </source>
</evidence>
<dbReference type="SMART" id="SM01043">
    <property type="entry name" value="BTAD"/>
    <property type="match status" value="1"/>
</dbReference>
<dbReference type="PANTHER" id="PTHR35807:SF1">
    <property type="entry name" value="TRANSCRIPTIONAL REGULATOR REDD"/>
    <property type="match status" value="1"/>
</dbReference>
<accession>A0A1U9ZUM5</accession>
<evidence type="ECO:0000313" key="9">
    <source>
        <dbReference type="Proteomes" id="UP000190797"/>
    </source>
</evidence>
<dbReference type="InterPro" id="IPR027417">
    <property type="entry name" value="P-loop_NTPase"/>
</dbReference>
<dbReference type="InterPro" id="IPR016032">
    <property type="entry name" value="Sig_transdc_resp-reg_C-effctor"/>
</dbReference>
<dbReference type="Gene3D" id="3.40.50.300">
    <property type="entry name" value="P-loop containing nucleotide triphosphate hydrolases"/>
    <property type="match status" value="1"/>
</dbReference>
<dbReference type="SUPFAM" id="SSF46894">
    <property type="entry name" value="C-terminal effector domain of the bipartite response regulators"/>
    <property type="match status" value="1"/>
</dbReference>
<feature type="domain" description="OmpR/PhoB-type" evidence="7">
    <location>
        <begin position="1"/>
        <end position="102"/>
    </location>
</feature>
<dbReference type="Pfam" id="PF03704">
    <property type="entry name" value="BTAD"/>
    <property type="match status" value="1"/>
</dbReference>
<evidence type="ECO:0000256" key="1">
    <source>
        <dbReference type="ARBA" id="ARBA00005820"/>
    </source>
</evidence>
<dbReference type="GO" id="GO:0043531">
    <property type="term" value="F:ADP binding"/>
    <property type="evidence" value="ECO:0007669"/>
    <property type="project" value="InterPro"/>
</dbReference>
<dbReference type="Pfam" id="PF00486">
    <property type="entry name" value="Trans_reg_C"/>
    <property type="match status" value="1"/>
</dbReference>
<evidence type="ECO:0000313" key="8">
    <source>
        <dbReference type="EMBL" id="AQZ61661.1"/>
    </source>
</evidence>
<dbReference type="GO" id="GO:0006355">
    <property type="term" value="P:regulation of DNA-templated transcription"/>
    <property type="evidence" value="ECO:0007669"/>
    <property type="project" value="InterPro"/>
</dbReference>
<gene>
    <name evidence="8" type="ORF">BKM31_09430</name>
</gene>
<dbReference type="InterPro" id="IPR041664">
    <property type="entry name" value="AAA_16"/>
</dbReference>
<dbReference type="AlphaFoldDB" id="A0A1U9ZUM5"/>
<sequence length="785" mass="84176">MLGPLRAWRARDTLTLGSGRQRVALAVLLLHANRPVSRDRLIDELWGGRVPAYAVNLLQKHMSSLRAGLEPGRRGRAPSGTLAWTEAGYVLRVPSGGLDLEVFEQEVRRAREARCAGDLRLASHAFHEALRLWRGPVCDGLGSPFVDMMRDQLDERRVGAIEDCMEVDLALAGPGTPLDTAVGSQADLVAELRWLVAHHPLRERLHGLLMLALYRSGRQGEALAAFHDARRRLREELGVEPGALLQGLHQRILAADPDLMTLSAPPSQPEVLPIVSPPRPAPAPHHPPDETRKPSAGRRRATARSTAANGTATSGSGTGGAEAGAAGRGRRVARPWLTPAQLPHDVPRFVGREAELERLDALLADGHDHSGAVVLTGMAGVGKTALALHWAHRIRDRFPDGQLYVNLRGFGPTVTAMEAAEAIQGFLEAFAIKPDQVPAGLHARAALLRSLLAGRRMLIVLDNALDAEQVRPLLPGAPGCLAVVTSRDRLTGLVAVEGAHAFVVDLLPKEAARLLLTRRSSAGRAATGPGEAALDEIVAYCGRLPLALSIAAARVATGPCLPFAALAAELRGARARLDPFDGGEQATDVRAVFSWSYRRLTPPAARLFRLLGLHPGPDFTPAAAASLAGLPPPDARPLVAELARTSMLSERVPGRFACHGLLRAYACELSDAHDSRDERRTTLHRLLDHYLHSAHQAGRILRPGRGTDDLPADLRPALPLVTPESPADRGAARTWFTAEHLVLLAAARRAAEAGFVTHAGQLARTVASFLDPRGIWRVQVDPASP</sequence>
<evidence type="ECO:0000256" key="4">
    <source>
        <dbReference type="ARBA" id="ARBA00023163"/>
    </source>
</evidence>
<dbReference type="EMBL" id="CP017717">
    <property type="protein sequence ID" value="AQZ61661.1"/>
    <property type="molecule type" value="Genomic_DNA"/>
</dbReference>
<dbReference type="GO" id="GO:0000160">
    <property type="term" value="P:phosphorelay signal transduction system"/>
    <property type="evidence" value="ECO:0007669"/>
    <property type="project" value="InterPro"/>
</dbReference>
<dbReference type="SMART" id="SM00862">
    <property type="entry name" value="Trans_reg_C"/>
    <property type="match status" value="1"/>
</dbReference>